<dbReference type="EMBL" id="CP013235">
    <property type="protein sequence ID" value="AMP11686.1"/>
    <property type="molecule type" value="Genomic_DNA"/>
</dbReference>
<dbReference type="GO" id="GO:0004358">
    <property type="term" value="F:L-glutamate N-acetyltransferase activity, acting on acetyl-L-ornithine as donor"/>
    <property type="evidence" value="ECO:0007669"/>
    <property type="project" value="UniProtKB-UniRule"/>
</dbReference>
<organism evidence="10 11">
    <name type="scientific">Collimonas arenae</name>
    <dbReference type="NCBI Taxonomy" id="279058"/>
    <lineage>
        <taxon>Bacteria</taxon>
        <taxon>Pseudomonadati</taxon>
        <taxon>Pseudomonadota</taxon>
        <taxon>Betaproteobacteria</taxon>
        <taxon>Burkholderiales</taxon>
        <taxon>Oxalobacteraceae</taxon>
        <taxon>Collimonas</taxon>
    </lineage>
</organism>
<feature type="active site" description="Nucleophile" evidence="9">
    <location>
        <position position="197"/>
    </location>
</feature>
<dbReference type="InterPro" id="IPR002813">
    <property type="entry name" value="Arg_biosynth_ArgJ"/>
</dbReference>
<feature type="binding site" evidence="9">
    <location>
        <position position="412"/>
    </location>
    <ligand>
        <name>substrate</name>
    </ligand>
</feature>
<reference evidence="10 11" key="1">
    <citation type="submission" date="2015-11" db="EMBL/GenBank/DDBJ databases">
        <title>Exploring the genomic traits of fungus-feeding bacterial genus Collimonas.</title>
        <authorList>
            <person name="Song C."/>
            <person name="Schmidt R."/>
            <person name="de Jager V."/>
            <person name="Krzyzanowska D."/>
            <person name="Jongedijk E."/>
            <person name="Cankar K."/>
            <person name="Beekwilder J."/>
            <person name="van Veen A."/>
            <person name="de Boer W."/>
            <person name="van Veen J.A."/>
            <person name="Garbeva P."/>
        </authorList>
    </citation>
    <scope>NUCLEOTIDE SEQUENCE [LARGE SCALE GENOMIC DNA]</scope>
    <source>
        <strain evidence="10 11">Ter282</strain>
    </source>
</reference>
<comment type="catalytic activity">
    <reaction evidence="9">
        <text>L-glutamate + acetyl-CoA = N-acetyl-L-glutamate + CoA + H(+)</text>
        <dbReference type="Rhea" id="RHEA:24292"/>
        <dbReference type="ChEBI" id="CHEBI:15378"/>
        <dbReference type="ChEBI" id="CHEBI:29985"/>
        <dbReference type="ChEBI" id="CHEBI:44337"/>
        <dbReference type="ChEBI" id="CHEBI:57287"/>
        <dbReference type="ChEBI" id="CHEBI:57288"/>
        <dbReference type="EC" id="2.3.1.1"/>
    </reaction>
</comment>
<comment type="subcellular location">
    <subcellularLocation>
        <location evidence="9">Cytoplasm</location>
    </subcellularLocation>
</comment>
<comment type="subunit">
    <text evidence="2 9">Heterotetramer of two alpha and two beta chains.</text>
</comment>
<keyword evidence="9" id="KW-0963">Cytoplasm</keyword>
<keyword evidence="6 9" id="KW-0068">Autocatalytic cleavage</keyword>
<dbReference type="HAMAP" id="MF_01106">
    <property type="entry name" value="ArgJ"/>
    <property type="match status" value="1"/>
</dbReference>
<dbReference type="NCBIfam" id="NF003802">
    <property type="entry name" value="PRK05388.1"/>
    <property type="match status" value="1"/>
</dbReference>
<comment type="function">
    <text evidence="9">Catalyzes two activities which are involved in the cyclic version of arginine biosynthesis: the synthesis of N-acetylglutamate from glutamate and acetyl-CoA as the acetyl donor, and of ornithine by transacetylation between N(2)-acetylornithine and glutamate.</text>
</comment>
<feature type="binding site" evidence="9">
    <location>
        <position position="160"/>
    </location>
    <ligand>
        <name>substrate</name>
    </ligand>
</feature>
<keyword evidence="5 9" id="KW-0808">Transferase</keyword>
<proteinExistence type="inferred from homology"/>
<evidence type="ECO:0000256" key="4">
    <source>
        <dbReference type="ARBA" id="ARBA00022605"/>
    </source>
</evidence>
<dbReference type="AlphaFoldDB" id="A0A127PVJ7"/>
<dbReference type="UniPathway" id="UPA00068">
    <property type="reaction ID" value="UER00106"/>
</dbReference>
<evidence type="ECO:0000256" key="7">
    <source>
        <dbReference type="ARBA" id="ARBA00023315"/>
    </source>
</evidence>
<feature type="binding site" evidence="9">
    <location>
        <position position="186"/>
    </location>
    <ligand>
        <name>substrate</name>
    </ligand>
</feature>
<evidence type="ECO:0000313" key="11">
    <source>
        <dbReference type="Proteomes" id="UP000071778"/>
    </source>
</evidence>
<evidence type="ECO:0000256" key="6">
    <source>
        <dbReference type="ARBA" id="ARBA00022813"/>
    </source>
</evidence>
<keyword evidence="11" id="KW-1185">Reference proteome</keyword>
<dbReference type="NCBIfam" id="TIGR00120">
    <property type="entry name" value="ArgJ"/>
    <property type="match status" value="1"/>
</dbReference>
<keyword evidence="4 9" id="KW-0028">Amino-acid biosynthesis</keyword>
<evidence type="ECO:0000256" key="2">
    <source>
        <dbReference type="ARBA" id="ARBA00011475"/>
    </source>
</evidence>
<feature type="binding site" evidence="9">
    <location>
        <position position="407"/>
    </location>
    <ligand>
        <name>substrate</name>
    </ligand>
</feature>
<evidence type="ECO:0000256" key="8">
    <source>
        <dbReference type="ARBA" id="ARBA00049439"/>
    </source>
</evidence>
<dbReference type="GO" id="GO:0005737">
    <property type="term" value="C:cytoplasm"/>
    <property type="evidence" value="ECO:0007669"/>
    <property type="project" value="UniProtKB-SubCell"/>
</dbReference>
<dbReference type="InterPro" id="IPR042195">
    <property type="entry name" value="ArgJ_beta_C"/>
</dbReference>
<gene>
    <name evidence="9 10" type="primary">argJ</name>
    <name evidence="10" type="ORF">CAter282_4019</name>
</gene>
<dbReference type="PATRIC" id="fig|279058.17.peg.4340"/>
<feature type="binding site" evidence="9">
    <location>
        <position position="283"/>
    </location>
    <ligand>
        <name>substrate</name>
    </ligand>
</feature>
<dbReference type="FunFam" id="3.10.20.340:FF:000001">
    <property type="entry name" value="Arginine biosynthesis bifunctional protein ArgJ, chloroplastic"/>
    <property type="match status" value="1"/>
</dbReference>
<dbReference type="PANTHER" id="PTHR23100">
    <property type="entry name" value="ARGININE BIOSYNTHESIS BIFUNCTIONAL PROTEIN ARGJ"/>
    <property type="match status" value="1"/>
</dbReference>
<name>A0A127PVJ7_9BURK</name>
<feature type="site" description="Involved in the stabilization of negative charge on the oxyanion by the formation of the oxyanion hole" evidence="9">
    <location>
        <position position="123"/>
    </location>
</feature>
<feature type="site" description="Cleavage; by autolysis" evidence="9">
    <location>
        <begin position="196"/>
        <end position="197"/>
    </location>
</feature>
<evidence type="ECO:0000256" key="9">
    <source>
        <dbReference type="HAMAP-Rule" id="MF_01106"/>
    </source>
</evidence>
<comment type="pathway">
    <text evidence="9">Amino-acid biosynthesis; L-arginine biosynthesis; L-ornithine and N-acetyl-L-glutamate from L-glutamate and N(2)-acetyl-L-ornithine (cyclic): step 1/1.</text>
</comment>
<evidence type="ECO:0000313" key="10">
    <source>
        <dbReference type="EMBL" id="AMP11686.1"/>
    </source>
</evidence>
<dbReference type="Gene3D" id="3.60.70.12">
    <property type="entry name" value="L-amino peptidase D-ALA esterase/amidase"/>
    <property type="match status" value="1"/>
</dbReference>
<keyword evidence="3 9" id="KW-0055">Arginine biosynthesis</keyword>
<dbReference type="GO" id="GO:0004042">
    <property type="term" value="F:L-glutamate N-acetyltransferase activity"/>
    <property type="evidence" value="ECO:0007669"/>
    <property type="project" value="UniProtKB-UniRule"/>
</dbReference>
<dbReference type="InterPro" id="IPR016117">
    <property type="entry name" value="ArgJ-like_dom_sf"/>
</dbReference>
<feature type="binding site" evidence="9">
    <location>
        <position position="197"/>
    </location>
    <ligand>
        <name>substrate</name>
    </ligand>
</feature>
<comment type="catalytic activity">
    <reaction evidence="8 9">
        <text>N(2)-acetyl-L-ornithine + L-glutamate = N-acetyl-L-glutamate + L-ornithine</text>
        <dbReference type="Rhea" id="RHEA:15349"/>
        <dbReference type="ChEBI" id="CHEBI:29985"/>
        <dbReference type="ChEBI" id="CHEBI:44337"/>
        <dbReference type="ChEBI" id="CHEBI:46911"/>
        <dbReference type="ChEBI" id="CHEBI:57805"/>
        <dbReference type="EC" id="2.3.1.35"/>
    </reaction>
</comment>
<feature type="chain" id="PRO_5023513608" description="Arginine biosynthesis bifunctional protein ArgJ beta chain" evidence="9">
    <location>
        <begin position="197"/>
        <end position="412"/>
    </location>
</feature>
<sequence>MAVNSPIPVAADLLPVAGIELGHAEAGVRKANRKDVLVMKLAPTATVAGVFTQNRFCAAPVQVSKAHLAAAEISGEPIRALLINTGNANAGTGEAGLAAANATCDALAELLGCHAAQILPFSTGVILEPLPVERITAGLPQAIGNLQADNWFNAAESIMTTDTQPKAASRSLVIDGKTVIMSGISKGAGMIKPNMATMLGFLAIDAKVAQPVLEHMVRQAADRSFNCITIDGDTSTNDSFMLIATGAGELEVNSVDSPEYAALAAAVTDISQHLAQMIIRDGEGATKFITVTVEQGSNVAECRKIAYSIAHSPLVKTAFFASDPNLGRILAAIGYAGVDDLDVSKLDLYLDDVLVAKSGGRNPEYQEADGQRVMKQSEITVRVQLARGEAAATIWTCDLSHDYVSINADYRS</sequence>
<feature type="chain" id="PRO_5023513609" description="Arginine biosynthesis bifunctional protein ArgJ alpha chain" evidence="9">
    <location>
        <begin position="1"/>
        <end position="196"/>
    </location>
</feature>
<dbReference type="EC" id="2.3.1.1" evidence="9"/>
<dbReference type="FunFam" id="3.60.70.12:FF:000001">
    <property type="entry name" value="Arginine biosynthesis bifunctional protein ArgJ, chloroplastic"/>
    <property type="match status" value="1"/>
</dbReference>
<evidence type="ECO:0000256" key="3">
    <source>
        <dbReference type="ARBA" id="ARBA00022571"/>
    </source>
</evidence>
<dbReference type="OrthoDB" id="9804242at2"/>
<feature type="site" description="Involved in the stabilization of negative charge on the oxyanion by the formation of the oxyanion hole" evidence="9">
    <location>
        <position position="124"/>
    </location>
</feature>
<dbReference type="PANTHER" id="PTHR23100:SF0">
    <property type="entry name" value="ARGININE BIOSYNTHESIS BIFUNCTIONAL PROTEIN ARGJ, MITOCHONDRIAL"/>
    <property type="match status" value="1"/>
</dbReference>
<dbReference type="GO" id="GO:0006526">
    <property type="term" value="P:L-arginine biosynthetic process"/>
    <property type="evidence" value="ECO:0007669"/>
    <property type="project" value="UniProtKB-UniRule"/>
</dbReference>
<evidence type="ECO:0000256" key="1">
    <source>
        <dbReference type="ARBA" id="ARBA00006774"/>
    </source>
</evidence>
<evidence type="ECO:0000256" key="5">
    <source>
        <dbReference type="ARBA" id="ARBA00022679"/>
    </source>
</evidence>
<dbReference type="EC" id="2.3.1.35" evidence="9"/>
<dbReference type="CDD" id="cd02152">
    <property type="entry name" value="OAT"/>
    <property type="match status" value="1"/>
</dbReference>
<dbReference type="Proteomes" id="UP000071778">
    <property type="component" value="Chromosome"/>
</dbReference>
<dbReference type="RefSeq" id="WP_061534611.1">
    <property type="nucleotide sequence ID" value="NZ_CP013233.1"/>
</dbReference>
<dbReference type="GO" id="GO:0006592">
    <property type="term" value="P:ornithine biosynthetic process"/>
    <property type="evidence" value="ECO:0007669"/>
    <property type="project" value="TreeGrafter"/>
</dbReference>
<comment type="similarity">
    <text evidence="1 9">Belongs to the ArgJ family.</text>
</comment>
<dbReference type="SUPFAM" id="SSF56266">
    <property type="entry name" value="DmpA/ArgJ-like"/>
    <property type="match status" value="1"/>
</dbReference>
<protein>
    <recommendedName>
        <fullName evidence="9">Arginine biosynthesis bifunctional protein ArgJ</fullName>
    </recommendedName>
    <domain>
        <recommendedName>
            <fullName evidence="9">Glutamate N-acetyltransferase</fullName>
            <ecNumber evidence="9">2.3.1.35</ecNumber>
        </recommendedName>
        <alternativeName>
            <fullName evidence="9">Ornithine acetyltransferase</fullName>
            <shortName evidence="9">OATase</shortName>
        </alternativeName>
        <alternativeName>
            <fullName evidence="9">Ornithine transacetylase</fullName>
        </alternativeName>
    </domain>
    <domain>
        <recommendedName>
            <fullName evidence="9">Amino-acid acetyltransferase</fullName>
            <ecNumber evidence="9">2.3.1.1</ecNumber>
        </recommendedName>
        <alternativeName>
            <fullName evidence="9">N-acetylglutamate synthase</fullName>
            <shortName evidence="9">AGSase</shortName>
        </alternativeName>
    </domain>
    <component>
        <recommendedName>
            <fullName evidence="9">Arginine biosynthesis bifunctional protein ArgJ alpha chain</fullName>
        </recommendedName>
    </component>
    <component>
        <recommendedName>
            <fullName evidence="9">Arginine biosynthesis bifunctional protein ArgJ beta chain</fullName>
        </recommendedName>
    </component>
</protein>
<dbReference type="Pfam" id="PF01960">
    <property type="entry name" value="ArgJ"/>
    <property type="match status" value="1"/>
</dbReference>
<accession>A0A127PVJ7</accession>
<dbReference type="Gene3D" id="3.10.20.340">
    <property type="entry name" value="ArgJ beta chain, C-terminal domain"/>
    <property type="match status" value="1"/>
</dbReference>
<keyword evidence="7 9" id="KW-0012">Acyltransferase</keyword>
<comment type="pathway">
    <text evidence="9">Amino-acid biosynthesis; L-arginine biosynthesis; N(2)-acetyl-L-ornithine from L-glutamate: step 1/4.</text>
</comment>
<keyword evidence="9" id="KW-0511">Multifunctional enzyme</keyword>